<accession>A5G9C2</accession>
<keyword evidence="4 6" id="KW-1133">Transmembrane helix</keyword>
<proteinExistence type="predicted"/>
<evidence type="ECO:0008006" key="9">
    <source>
        <dbReference type="Google" id="ProtNLM"/>
    </source>
</evidence>
<evidence type="ECO:0000256" key="2">
    <source>
        <dbReference type="ARBA" id="ARBA00022475"/>
    </source>
</evidence>
<keyword evidence="3 6" id="KW-0812">Transmembrane</keyword>
<dbReference type="Pfam" id="PF03899">
    <property type="entry name" value="ATP-synt_I"/>
    <property type="match status" value="1"/>
</dbReference>
<feature type="transmembrane region" description="Helical" evidence="6">
    <location>
        <begin position="76"/>
        <end position="95"/>
    </location>
</feature>
<comment type="subcellular location">
    <subcellularLocation>
        <location evidence="1">Cell membrane</location>
        <topology evidence="1">Multi-pass membrane protein</topology>
    </subcellularLocation>
</comment>
<keyword evidence="2" id="KW-1003">Cell membrane</keyword>
<dbReference type="Proteomes" id="UP000006695">
    <property type="component" value="Chromosome"/>
</dbReference>
<reference evidence="7 8" key="1">
    <citation type="submission" date="2007-05" db="EMBL/GenBank/DDBJ databases">
        <title>Complete sequence of Geobacter uraniireducens Rf4.</title>
        <authorList>
            <consortium name="US DOE Joint Genome Institute"/>
            <person name="Copeland A."/>
            <person name="Lucas S."/>
            <person name="Lapidus A."/>
            <person name="Barry K."/>
            <person name="Detter J.C."/>
            <person name="Glavina del Rio T."/>
            <person name="Hammon N."/>
            <person name="Israni S."/>
            <person name="Dalin E."/>
            <person name="Tice H."/>
            <person name="Pitluck S."/>
            <person name="Chertkov O."/>
            <person name="Brettin T."/>
            <person name="Bruce D."/>
            <person name="Han C."/>
            <person name="Schmutz J."/>
            <person name="Larimer F."/>
            <person name="Land M."/>
            <person name="Hauser L."/>
            <person name="Kyrpides N."/>
            <person name="Mikhailova N."/>
            <person name="Shelobolina E."/>
            <person name="Aklujkar M."/>
            <person name="Lovley D."/>
            <person name="Richardson P."/>
        </authorList>
    </citation>
    <scope>NUCLEOTIDE SEQUENCE [LARGE SCALE GENOMIC DNA]</scope>
    <source>
        <strain evidence="7 8">Rf4</strain>
    </source>
</reference>
<evidence type="ECO:0000256" key="6">
    <source>
        <dbReference type="SAM" id="Phobius"/>
    </source>
</evidence>
<feature type="transmembrane region" description="Helical" evidence="6">
    <location>
        <begin position="38"/>
        <end position="56"/>
    </location>
</feature>
<dbReference type="STRING" id="351605.Gura_4247"/>
<evidence type="ECO:0000313" key="8">
    <source>
        <dbReference type="Proteomes" id="UP000006695"/>
    </source>
</evidence>
<name>A5G9C2_GEOUR</name>
<dbReference type="TCDB" id="1.A.77.3.15">
    <property type="family name" value="the mg(2+)/ca(2+) uniporter (mcu) family"/>
</dbReference>
<dbReference type="AlphaFoldDB" id="A5G9C2"/>
<dbReference type="GO" id="GO:0005886">
    <property type="term" value="C:plasma membrane"/>
    <property type="evidence" value="ECO:0007669"/>
    <property type="project" value="UniProtKB-SubCell"/>
</dbReference>
<feature type="transmembrane region" description="Helical" evidence="6">
    <location>
        <begin position="12"/>
        <end position="32"/>
    </location>
</feature>
<sequence length="128" mass="14230">MKVVKINESNIFTLLTRGSFVLTIVLTVGSLFLGSLKFSYSVLVGGLLAIANFYWLRSILQRTLQLQPDRAPRFAVLRYIVRLALLGIAIFFLLTYVGVDIFGLILGLSVLVINIIVLSIYMYTLKGG</sequence>
<protein>
    <recommendedName>
        <fullName evidence="9">ATP synthase protein I</fullName>
    </recommendedName>
</protein>
<organism evidence="7 8">
    <name type="scientific">Geotalea uraniireducens (strain Rf4)</name>
    <name type="common">Geobacter uraniireducens</name>
    <dbReference type="NCBI Taxonomy" id="351605"/>
    <lineage>
        <taxon>Bacteria</taxon>
        <taxon>Pseudomonadati</taxon>
        <taxon>Thermodesulfobacteriota</taxon>
        <taxon>Desulfuromonadia</taxon>
        <taxon>Geobacterales</taxon>
        <taxon>Geobacteraceae</taxon>
        <taxon>Geotalea</taxon>
    </lineage>
</organism>
<evidence type="ECO:0000313" key="7">
    <source>
        <dbReference type="EMBL" id="ABQ28390.1"/>
    </source>
</evidence>
<dbReference type="OrthoDB" id="5397122at2"/>
<dbReference type="KEGG" id="gur:Gura_4247"/>
<dbReference type="EMBL" id="CP000698">
    <property type="protein sequence ID" value="ABQ28390.1"/>
    <property type="molecule type" value="Genomic_DNA"/>
</dbReference>
<gene>
    <name evidence="7" type="ordered locus">Gura_4247</name>
</gene>
<dbReference type="InterPro" id="IPR005598">
    <property type="entry name" value="ATP_synth_I"/>
</dbReference>
<keyword evidence="8" id="KW-1185">Reference proteome</keyword>
<evidence type="ECO:0000256" key="5">
    <source>
        <dbReference type="ARBA" id="ARBA00023136"/>
    </source>
</evidence>
<dbReference type="RefSeq" id="WP_011941021.1">
    <property type="nucleotide sequence ID" value="NC_009483.1"/>
</dbReference>
<evidence type="ECO:0000256" key="3">
    <source>
        <dbReference type="ARBA" id="ARBA00022692"/>
    </source>
</evidence>
<evidence type="ECO:0000256" key="4">
    <source>
        <dbReference type="ARBA" id="ARBA00022989"/>
    </source>
</evidence>
<dbReference type="HOGENOM" id="CLU_161276_0_0_7"/>
<evidence type="ECO:0000256" key="1">
    <source>
        <dbReference type="ARBA" id="ARBA00004651"/>
    </source>
</evidence>
<keyword evidence="5 6" id="KW-0472">Membrane</keyword>
<feature type="transmembrane region" description="Helical" evidence="6">
    <location>
        <begin position="101"/>
        <end position="123"/>
    </location>
</feature>